<name>A0A6G1D9F0_9ORYZ</name>
<reference evidence="1 2" key="1">
    <citation type="submission" date="2019-11" db="EMBL/GenBank/DDBJ databases">
        <title>Whole genome sequence of Oryza granulata.</title>
        <authorList>
            <person name="Li W."/>
        </authorList>
    </citation>
    <scope>NUCLEOTIDE SEQUENCE [LARGE SCALE GENOMIC DNA]</scope>
    <source>
        <strain evidence="2">cv. Menghai</strain>
        <tissue evidence="1">Leaf</tissue>
    </source>
</reference>
<comment type="caution">
    <text evidence="1">The sequence shown here is derived from an EMBL/GenBank/DDBJ whole genome shotgun (WGS) entry which is preliminary data.</text>
</comment>
<dbReference type="OrthoDB" id="1882547at2759"/>
<accession>A0A6G1D9F0</accession>
<dbReference type="AlphaFoldDB" id="A0A6G1D9F0"/>
<evidence type="ECO:0000313" key="1">
    <source>
        <dbReference type="EMBL" id="KAF0909010.1"/>
    </source>
</evidence>
<organism evidence="1 2">
    <name type="scientific">Oryza meyeriana var. granulata</name>
    <dbReference type="NCBI Taxonomy" id="110450"/>
    <lineage>
        <taxon>Eukaryota</taxon>
        <taxon>Viridiplantae</taxon>
        <taxon>Streptophyta</taxon>
        <taxon>Embryophyta</taxon>
        <taxon>Tracheophyta</taxon>
        <taxon>Spermatophyta</taxon>
        <taxon>Magnoliopsida</taxon>
        <taxon>Liliopsida</taxon>
        <taxon>Poales</taxon>
        <taxon>Poaceae</taxon>
        <taxon>BOP clade</taxon>
        <taxon>Oryzoideae</taxon>
        <taxon>Oryzeae</taxon>
        <taxon>Oryzinae</taxon>
        <taxon>Oryza</taxon>
        <taxon>Oryza meyeriana</taxon>
    </lineage>
</organism>
<protein>
    <submittedName>
        <fullName evidence="1">Uncharacterized protein</fullName>
    </submittedName>
</protein>
<evidence type="ECO:0000313" key="2">
    <source>
        <dbReference type="Proteomes" id="UP000479710"/>
    </source>
</evidence>
<proteinExistence type="predicted"/>
<dbReference type="EMBL" id="SPHZ02000007">
    <property type="protein sequence ID" value="KAF0909010.1"/>
    <property type="molecule type" value="Genomic_DNA"/>
</dbReference>
<sequence length="89" mass="10010">MAWIAAAQGRSGRRALRRQHGLGWRQMGSRAAARIRTVGQRAPRRRWPMTVGLILRAIGFASSTRIYLASGEIFGGDRFTSPFRQCFFA</sequence>
<gene>
    <name evidence="1" type="ORF">E2562_030550</name>
</gene>
<dbReference type="Proteomes" id="UP000479710">
    <property type="component" value="Unassembled WGS sequence"/>
</dbReference>
<keyword evidence="2" id="KW-1185">Reference proteome</keyword>